<proteinExistence type="predicted"/>
<dbReference type="Proteomes" id="UP000592180">
    <property type="component" value="Unassembled WGS sequence"/>
</dbReference>
<protein>
    <submittedName>
        <fullName evidence="1">Uncharacterized protein</fullName>
    </submittedName>
</protein>
<name>A0A840KEZ6_9FLAO</name>
<dbReference type="EMBL" id="JACHLE010000006">
    <property type="protein sequence ID" value="MBB4807951.1"/>
    <property type="molecule type" value="Genomic_DNA"/>
</dbReference>
<accession>A0A840KEZ6</accession>
<keyword evidence="2" id="KW-1185">Reference proteome</keyword>
<dbReference type="AlphaFoldDB" id="A0A840KEZ6"/>
<evidence type="ECO:0000313" key="1">
    <source>
        <dbReference type="EMBL" id="MBB4807951.1"/>
    </source>
</evidence>
<comment type="caution">
    <text evidence="1">The sequence shown here is derived from an EMBL/GenBank/DDBJ whole genome shotgun (WGS) entry which is preliminary data.</text>
</comment>
<gene>
    <name evidence="1" type="ORF">HNP38_003291</name>
</gene>
<sequence length="135" mass="16082">MIFHSKRKFKLWAYTVSHNSLLLRSYLQFPDEEGYSNETSYNIDMEFLFVEYIEVKSALDSISISIMEKEELSVDLKEKFDSFRGKIFEILSGKKKYYIIADSLIIGRNKWVREDRVFNHDLNLHHDEILVSIPH</sequence>
<evidence type="ECO:0000313" key="2">
    <source>
        <dbReference type="Proteomes" id="UP000592180"/>
    </source>
</evidence>
<dbReference type="RefSeq" id="WP_184191368.1">
    <property type="nucleotide sequence ID" value="NZ_JACHLE010000006.1"/>
</dbReference>
<reference evidence="1 2" key="1">
    <citation type="submission" date="2020-08" db="EMBL/GenBank/DDBJ databases">
        <title>Functional genomics of gut bacteria from endangered species of beetles.</title>
        <authorList>
            <person name="Carlos-Shanley C."/>
        </authorList>
    </citation>
    <scope>NUCLEOTIDE SEQUENCE [LARGE SCALE GENOMIC DNA]</scope>
    <source>
        <strain evidence="1 2">S00151</strain>
    </source>
</reference>
<organism evidence="1 2">
    <name type="scientific">Chryseobacterium defluvii</name>
    <dbReference type="NCBI Taxonomy" id="160396"/>
    <lineage>
        <taxon>Bacteria</taxon>
        <taxon>Pseudomonadati</taxon>
        <taxon>Bacteroidota</taxon>
        <taxon>Flavobacteriia</taxon>
        <taxon>Flavobacteriales</taxon>
        <taxon>Weeksellaceae</taxon>
        <taxon>Chryseobacterium group</taxon>
        <taxon>Chryseobacterium</taxon>
    </lineage>
</organism>